<dbReference type="Proteomes" id="UP000198604">
    <property type="component" value="Unassembled WGS sequence"/>
</dbReference>
<evidence type="ECO:0000313" key="2">
    <source>
        <dbReference type="Proteomes" id="UP000198604"/>
    </source>
</evidence>
<keyword evidence="2" id="KW-1185">Reference proteome</keyword>
<protein>
    <recommendedName>
        <fullName evidence="3">Phage head-tail adapter protein</fullName>
    </recommendedName>
</protein>
<organism evidence="1 2">
    <name type="scientific">Streptococcus varani</name>
    <dbReference type="NCBI Taxonomy" id="1608583"/>
    <lineage>
        <taxon>Bacteria</taxon>
        <taxon>Bacillati</taxon>
        <taxon>Bacillota</taxon>
        <taxon>Bacilli</taxon>
        <taxon>Lactobacillales</taxon>
        <taxon>Streptococcaceae</taxon>
        <taxon>Streptococcus</taxon>
    </lineage>
</organism>
<proteinExistence type="predicted"/>
<dbReference type="RefSeq" id="WP_093650218.1">
    <property type="nucleotide sequence ID" value="NZ_CTEN01000002.1"/>
</dbReference>
<dbReference type="STRING" id="1608583.BN1356_00925"/>
<gene>
    <name evidence="1" type="ORF">BN1356_00925</name>
</gene>
<dbReference type="EMBL" id="CTEN01000002">
    <property type="protein sequence ID" value="CQR24581.1"/>
    <property type="molecule type" value="Genomic_DNA"/>
</dbReference>
<reference evidence="2" key="1">
    <citation type="submission" date="2015-03" db="EMBL/GenBank/DDBJ databases">
        <authorList>
            <person name="Urmite Genomes"/>
        </authorList>
    </citation>
    <scope>NUCLEOTIDE SEQUENCE [LARGE SCALE GENOMIC DNA]</scope>
    <source>
        <strain evidence="2">FF10</strain>
    </source>
</reference>
<sequence>MARRETTNGDLRTPVVFYSATVKEGLDGRDTYYKEVFKSFASVYHPSMKDLEISGSKGTKASFTIKIRDPLSSYIPDNSHYVEIQDLRLRGKKWSIVDIRPSFDNRQFLTISLGGDASG</sequence>
<accession>A0A0E4H3M3</accession>
<name>A0A0E4H3M3_9STRE</name>
<dbReference type="OrthoDB" id="2224466at2"/>
<evidence type="ECO:0000313" key="1">
    <source>
        <dbReference type="EMBL" id="CQR24581.1"/>
    </source>
</evidence>
<evidence type="ECO:0008006" key="3">
    <source>
        <dbReference type="Google" id="ProtNLM"/>
    </source>
</evidence>
<dbReference type="AlphaFoldDB" id="A0A0E4H3M3"/>